<reference evidence="1" key="2">
    <citation type="submission" date="2023-03" db="EMBL/GenBank/DDBJ databases">
        <authorList>
            <person name="Inwood S.N."/>
            <person name="Skelly J.G."/>
            <person name="Guhlin J."/>
            <person name="Harrop T.W.R."/>
            <person name="Goldson S.G."/>
            <person name="Dearden P.K."/>
        </authorList>
    </citation>
    <scope>NUCLEOTIDE SEQUENCE</scope>
    <source>
        <strain evidence="1">Irish</strain>
        <tissue evidence="1">Whole body</tissue>
    </source>
</reference>
<sequence>MMPNIPTTLQSFLQMKDSLPANLLTAYHGHFRTADNEIGLVFTSQQLLGAIKHWDTTKLFIDGTFAPRPKEPTINAQLLIMHVQKRDVVSILMTKLKTITTINNIIKLFLQGIPVMFVLCESKTKTLYKAFWSYVSQHVPEVHR</sequence>
<comment type="caution">
    <text evidence="1">The sequence shown here is derived from an EMBL/GenBank/DDBJ whole genome shotgun (WGS) entry which is preliminary data.</text>
</comment>
<keyword evidence="2" id="KW-1185">Reference proteome</keyword>
<dbReference type="Proteomes" id="UP001168990">
    <property type="component" value="Unassembled WGS sequence"/>
</dbReference>
<organism evidence="1 2">
    <name type="scientific">Microctonus aethiopoides</name>
    <dbReference type="NCBI Taxonomy" id="144406"/>
    <lineage>
        <taxon>Eukaryota</taxon>
        <taxon>Metazoa</taxon>
        <taxon>Ecdysozoa</taxon>
        <taxon>Arthropoda</taxon>
        <taxon>Hexapoda</taxon>
        <taxon>Insecta</taxon>
        <taxon>Pterygota</taxon>
        <taxon>Neoptera</taxon>
        <taxon>Endopterygota</taxon>
        <taxon>Hymenoptera</taxon>
        <taxon>Apocrita</taxon>
        <taxon>Ichneumonoidea</taxon>
        <taxon>Braconidae</taxon>
        <taxon>Euphorinae</taxon>
        <taxon>Microctonus</taxon>
    </lineage>
</organism>
<protein>
    <submittedName>
        <fullName evidence="1">Uncharacterized protein</fullName>
    </submittedName>
</protein>
<proteinExistence type="predicted"/>
<gene>
    <name evidence="1" type="ORF">PV328_001302</name>
</gene>
<name>A0AA39FX94_9HYME</name>
<accession>A0AA39FX94</accession>
<dbReference type="EMBL" id="JAQQBS010000001">
    <property type="protein sequence ID" value="KAK0177226.1"/>
    <property type="molecule type" value="Genomic_DNA"/>
</dbReference>
<evidence type="ECO:0000313" key="1">
    <source>
        <dbReference type="EMBL" id="KAK0177226.1"/>
    </source>
</evidence>
<dbReference type="AlphaFoldDB" id="A0AA39FX94"/>
<reference evidence="1" key="1">
    <citation type="journal article" date="2023" name="bioRxiv">
        <title>Scaffold-level genome assemblies of two parasitoid biocontrol wasps reveal the parthenogenesis mechanism and an associated novel virus.</title>
        <authorList>
            <person name="Inwood S."/>
            <person name="Skelly J."/>
            <person name="Guhlin J."/>
            <person name="Harrop T."/>
            <person name="Goldson S."/>
            <person name="Dearden P."/>
        </authorList>
    </citation>
    <scope>NUCLEOTIDE SEQUENCE</scope>
    <source>
        <strain evidence="1">Irish</strain>
        <tissue evidence="1">Whole body</tissue>
    </source>
</reference>
<evidence type="ECO:0000313" key="2">
    <source>
        <dbReference type="Proteomes" id="UP001168990"/>
    </source>
</evidence>